<dbReference type="AlphaFoldDB" id="A0A6C0AZ61"/>
<dbReference type="EMBL" id="MN739040">
    <property type="protein sequence ID" value="QHS85112.1"/>
    <property type="molecule type" value="Genomic_DNA"/>
</dbReference>
<dbReference type="SUPFAM" id="SSF52833">
    <property type="entry name" value="Thioredoxin-like"/>
    <property type="match status" value="1"/>
</dbReference>
<evidence type="ECO:0000256" key="1">
    <source>
        <dbReference type="SAM" id="Phobius"/>
    </source>
</evidence>
<feature type="transmembrane region" description="Helical" evidence="1">
    <location>
        <begin position="9"/>
        <end position="26"/>
    </location>
</feature>
<dbReference type="CDD" id="cd02961">
    <property type="entry name" value="PDI_a_family"/>
    <property type="match status" value="1"/>
</dbReference>
<evidence type="ECO:0000259" key="2">
    <source>
        <dbReference type="PROSITE" id="PS51352"/>
    </source>
</evidence>
<organism evidence="3">
    <name type="scientific">viral metagenome</name>
    <dbReference type="NCBI Taxonomy" id="1070528"/>
    <lineage>
        <taxon>unclassified sequences</taxon>
        <taxon>metagenomes</taxon>
        <taxon>organismal metagenomes</taxon>
    </lineage>
</organism>
<proteinExistence type="predicted"/>
<feature type="domain" description="Thioredoxin" evidence="2">
    <location>
        <begin position="30"/>
        <end position="129"/>
    </location>
</feature>
<sequence>MFKLQGKKLTYILIAIIFILGLFIVLTCSSNVSGFAAASEITSVKPGIADDSVLIFYASWCGHCKNSMSQFKDAVARGQGKVVLIDVDENKEIADQYNVKGFPTIMKADGTEFRDSRTADAIIKFMNQK</sequence>
<dbReference type="InterPro" id="IPR017937">
    <property type="entry name" value="Thioredoxin_CS"/>
</dbReference>
<dbReference type="InterPro" id="IPR013766">
    <property type="entry name" value="Thioredoxin_domain"/>
</dbReference>
<dbReference type="Gene3D" id="3.40.30.10">
    <property type="entry name" value="Glutaredoxin"/>
    <property type="match status" value="1"/>
</dbReference>
<accession>A0A6C0AZ61</accession>
<dbReference type="PANTHER" id="PTHR18929">
    <property type="entry name" value="PROTEIN DISULFIDE ISOMERASE"/>
    <property type="match status" value="1"/>
</dbReference>
<reference evidence="3" key="1">
    <citation type="journal article" date="2020" name="Nature">
        <title>Giant virus diversity and host interactions through global metagenomics.</title>
        <authorList>
            <person name="Schulz F."/>
            <person name="Roux S."/>
            <person name="Paez-Espino D."/>
            <person name="Jungbluth S."/>
            <person name="Walsh D.A."/>
            <person name="Denef V.J."/>
            <person name="McMahon K.D."/>
            <person name="Konstantinidis K.T."/>
            <person name="Eloe-Fadrosh E.A."/>
            <person name="Kyrpides N.C."/>
            <person name="Woyke T."/>
        </authorList>
    </citation>
    <scope>NUCLEOTIDE SEQUENCE</scope>
    <source>
        <strain evidence="3">GVMAG-M-3300009182-67</strain>
    </source>
</reference>
<protein>
    <recommendedName>
        <fullName evidence="2">Thioredoxin domain-containing protein</fullName>
    </recommendedName>
</protein>
<keyword evidence="1" id="KW-0472">Membrane</keyword>
<evidence type="ECO:0000313" key="3">
    <source>
        <dbReference type="EMBL" id="QHS85112.1"/>
    </source>
</evidence>
<dbReference type="GO" id="GO:0006457">
    <property type="term" value="P:protein folding"/>
    <property type="evidence" value="ECO:0007669"/>
    <property type="project" value="TreeGrafter"/>
</dbReference>
<dbReference type="GO" id="GO:0005783">
    <property type="term" value="C:endoplasmic reticulum"/>
    <property type="evidence" value="ECO:0007669"/>
    <property type="project" value="TreeGrafter"/>
</dbReference>
<dbReference type="PROSITE" id="PS51352">
    <property type="entry name" value="THIOREDOXIN_2"/>
    <property type="match status" value="1"/>
</dbReference>
<dbReference type="Pfam" id="PF00085">
    <property type="entry name" value="Thioredoxin"/>
    <property type="match status" value="1"/>
</dbReference>
<name>A0A6C0AZ61_9ZZZZ</name>
<dbReference type="GO" id="GO:0034976">
    <property type="term" value="P:response to endoplasmic reticulum stress"/>
    <property type="evidence" value="ECO:0007669"/>
    <property type="project" value="TreeGrafter"/>
</dbReference>
<dbReference type="InterPro" id="IPR036249">
    <property type="entry name" value="Thioredoxin-like_sf"/>
</dbReference>
<dbReference type="GO" id="GO:0003756">
    <property type="term" value="F:protein disulfide isomerase activity"/>
    <property type="evidence" value="ECO:0007669"/>
    <property type="project" value="TreeGrafter"/>
</dbReference>
<keyword evidence="1" id="KW-1133">Transmembrane helix</keyword>
<dbReference type="PROSITE" id="PS00194">
    <property type="entry name" value="THIOREDOXIN_1"/>
    <property type="match status" value="1"/>
</dbReference>
<keyword evidence="1" id="KW-0812">Transmembrane</keyword>